<protein>
    <submittedName>
        <fullName evidence="2">Uncharacterized protein</fullName>
    </submittedName>
</protein>
<evidence type="ECO:0000313" key="2">
    <source>
        <dbReference type="EMBL" id="XCD03874.1"/>
    </source>
</evidence>
<sequence length="47" mass="5429">MEHFFNVDVVTICLKYGTYAIAWGVILVILFELLVYGIIKAFHLLKL</sequence>
<evidence type="ECO:0000256" key="1">
    <source>
        <dbReference type="SAM" id="Phobius"/>
    </source>
</evidence>
<keyword evidence="1" id="KW-0812">Transmembrane</keyword>
<dbReference type="EMBL" id="PP511394">
    <property type="protein sequence ID" value="XCD03874.1"/>
    <property type="molecule type" value="Genomic_DNA"/>
</dbReference>
<keyword evidence="1" id="KW-0472">Membrane</keyword>
<proteinExistence type="predicted"/>
<keyword evidence="1" id="KW-1133">Transmembrane helix</keyword>
<reference evidence="2" key="1">
    <citation type="submission" date="2024-03" db="EMBL/GenBank/DDBJ databases">
        <title>Diverse circular DNA viruses in blood, oral, and fecal samples of captive lemurs.</title>
        <authorList>
            <person name="Paietta E.N."/>
            <person name="Kraberger S."/>
            <person name="Lund M.C."/>
            <person name="Custer J.M."/>
            <person name="Vargas K.M."/>
            <person name="Ehmke E.E."/>
            <person name="Yoder A.D."/>
            <person name="Varsani A."/>
        </authorList>
    </citation>
    <scope>NUCLEOTIDE SEQUENCE</scope>
    <source>
        <strain evidence="2">Duke_21_41</strain>
    </source>
</reference>
<organism evidence="2">
    <name type="scientific">Dulem virus 66</name>
    <dbReference type="NCBI Taxonomy" id="3145777"/>
    <lineage>
        <taxon>Viruses</taxon>
        <taxon>Monodnaviria</taxon>
        <taxon>Loebvirae</taxon>
        <taxon>Hofneiviricota</taxon>
        <taxon>Faserviricetes</taxon>
        <taxon>Tubulavirales</taxon>
        <taxon>Inoviridae</taxon>
        <taxon>Inovirus</taxon>
    </lineage>
</organism>
<feature type="transmembrane region" description="Helical" evidence="1">
    <location>
        <begin position="20"/>
        <end position="39"/>
    </location>
</feature>
<accession>A0AAU8AXT4</accession>
<name>A0AAU8AXT4_9VIRU</name>